<dbReference type="GO" id="GO:0005524">
    <property type="term" value="F:ATP binding"/>
    <property type="evidence" value="ECO:0007669"/>
    <property type="project" value="UniProtKB-KW"/>
</dbReference>
<dbReference type="OrthoDB" id="3428978at2"/>
<reference evidence="4 5" key="1">
    <citation type="submission" date="2018-12" db="EMBL/GenBank/DDBJ databases">
        <title>Rubrispira sanarue gen. nov., sp., nov., a member of the order Silvanigrellales, isolated from a brackish lake in Hamamatsu Japan.</title>
        <authorList>
            <person name="Maejima Y."/>
            <person name="Iino T."/>
            <person name="Muraguchi Y."/>
            <person name="Fukuda K."/>
            <person name="Nojiri H."/>
            <person name="Ohkuma M."/>
            <person name="Moriuchi R."/>
            <person name="Dohra H."/>
            <person name="Kimbara K."/>
            <person name="Shintani M."/>
        </authorList>
    </citation>
    <scope>NUCLEOTIDE SEQUENCE [LARGE SCALE GENOMIC DNA]</scope>
    <source>
        <strain evidence="4 5">RF1110005</strain>
    </source>
</reference>
<evidence type="ECO:0000256" key="2">
    <source>
        <dbReference type="ARBA" id="ARBA00022741"/>
    </source>
</evidence>
<evidence type="ECO:0008006" key="6">
    <source>
        <dbReference type="Google" id="ProtNLM"/>
    </source>
</evidence>
<keyword evidence="1" id="KW-0436">Ligase</keyword>
<dbReference type="InterPro" id="IPR052032">
    <property type="entry name" value="ATP-dep_AA_Ligase"/>
</dbReference>
<evidence type="ECO:0000313" key="4">
    <source>
        <dbReference type="EMBL" id="BBH54317.1"/>
    </source>
</evidence>
<organism evidence="4 5">
    <name type="scientific">Fluviispira sanaruensis</name>
    <dbReference type="NCBI Taxonomy" id="2493639"/>
    <lineage>
        <taxon>Bacteria</taxon>
        <taxon>Pseudomonadati</taxon>
        <taxon>Bdellovibrionota</taxon>
        <taxon>Oligoflexia</taxon>
        <taxon>Silvanigrellales</taxon>
        <taxon>Silvanigrellaceae</taxon>
        <taxon>Fluviispira</taxon>
    </lineage>
</organism>
<dbReference type="KEGG" id="sbf:JCM31447_27810"/>
<gene>
    <name evidence="4" type="ORF">JCM31447_27810</name>
</gene>
<dbReference type="PANTHER" id="PTHR43585">
    <property type="entry name" value="FUMIPYRROLE BIOSYNTHESIS PROTEIN C"/>
    <property type="match status" value="1"/>
</dbReference>
<dbReference type="RefSeq" id="WP_130611846.1">
    <property type="nucleotide sequence ID" value="NZ_AP019368.1"/>
</dbReference>
<dbReference type="AlphaFoldDB" id="A0A4V0P2T2"/>
<evidence type="ECO:0000256" key="3">
    <source>
        <dbReference type="ARBA" id="ARBA00022840"/>
    </source>
</evidence>
<proteinExistence type="predicted"/>
<keyword evidence="2" id="KW-0547">Nucleotide-binding</keyword>
<keyword evidence="3" id="KW-0067">ATP-binding</keyword>
<dbReference type="SUPFAM" id="SSF56059">
    <property type="entry name" value="Glutathione synthetase ATP-binding domain-like"/>
    <property type="match status" value="1"/>
</dbReference>
<accession>A0A4V0P2T2</accession>
<name>A0A4V0P2T2_FLUSA</name>
<evidence type="ECO:0000313" key="5">
    <source>
        <dbReference type="Proteomes" id="UP000291236"/>
    </source>
</evidence>
<sequence>MASVCQNGNVYPKIEEHLLEYEVEEFISAPIGHVDGYIQEGEVKFAKVSKYIGTCLSYQEGNSLASYTLDNNKESNKIIEFASSCLKHLKAKNNIFHLELFFADEPIFLEVGMRIGGGEIPWVMRDVFKVNLFDIWMRILLKKENIVSEENTQNTVAGFLMIPLPKDKKLIEVQFNDDGIQEIYSSKIMSAENIHCFSGENEKMLASFRYKSNNLESLIAAIQKTFENFRPIYAMNESIYEKTSPYINS</sequence>
<keyword evidence="5" id="KW-1185">Reference proteome</keyword>
<dbReference type="Proteomes" id="UP000291236">
    <property type="component" value="Chromosome"/>
</dbReference>
<dbReference type="PANTHER" id="PTHR43585:SF2">
    <property type="entry name" value="ATP-GRASP ENZYME FSQD"/>
    <property type="match status" value="1"/>
</dbReference>
<dbReference type="EMBL" id="AP019368">
    <property type="protein sequence ID" value="BBH54317.1"/>
    <property type="molecule type" value="Genomic_DNA"/>
</dbReference>
<protein>
    <recommendedName>
        <fullName evidence="6">ATP-grasp domain-containing protein</fullName>
    </recommendedName>
</protein>
<dbReference type="GO" id="GO:0016874">
    <property type="term" value="F:ligase activity"/>
    <property type="evidence" value="ECO:0007669"/>
    <property type="project" value="UniProtKB-KW"/>
</dbReference>
<evidence type="ECO:0000256" key="1">
    <source>
        <dbReference type="ARBA" id="ARBA00022598"/>
    </source>
</evidence>
<dbReference type="Gene3D" id="3.30.470.20">
    <property type="entry name" value="ATP-grasp fold, B domain"/>
    <property type="match status" value="1"/>
</dbReference>